<dbReference type="SUPFAM" id="SSF56112">
    <property type="entry name" value="Protein kinase-like (PK-like)"/>
    <property type="match status" value="1"/>
</dbReference>
<keyword evidence="2" id="KW-0418">Kinase</keyword>
<dbReference type="GO" id="GO:0004672">
    <property type="term" value="F:protein kinase activity"/>
    <property type="evidence" value="ECO:0007669"/>
    <property type="project" value="InterPro"/>
</dbReference>
<evidence type="ECO:0000259" key="1">
    <source>
        <dbReference type="PROSITE" id="PS50011"/>
    </source>
</evidence>
<dbReference type="Proteomes" id="UP000265520">
    <property type="component" value="Unassembled WGS sequence"/>
</dbReference>
<dbReference type="InterPro" id="IPR011009">
    <property type="entry name" value="Kinase-like_dom_sf"/>
</dbReference>
<feature type="domain" description="Protein kinase" evidence="1">
    <location>
        <begin position="1"/>
        <end position="77"/>
    </location>
</feature>
<dbReference type="PROSITE" id="PS50011">
    <property type="entry name" value="PROTEIN_KINASE_DOM"/>
    <property type="match status" value="1"/>
</dbReference>
<proteinExistence type="predicted"/>
<dbReference type="GO" id="GO:0005524">
    <property type="term" value="F:ATP binding"/>
    <property type="evidence" value="ECO:0007669"/>
    <property type="project" value="InterPro"/>
</dbReference>
<name>A0A392TLG4_9FABA</name>
<comment type="caution">
    <text evidence="2">The sequence shown here is derived from an EMBL/GenBank/DDBJ whole genome shotgun (WGS) entry which is preliminary data.</text>
</comment>
<reference evidence="2 3" key="1">
    <citation type="journal article" date="2018" name="Front. Plant Sci.">
        <title>Red Clover (Trifolium pratense) and Zigzag Clover (T. medium) - A Picture of Genomic Similarities and Differences.</title>
        <authorList>
            <person name="Dluhosova J."/>
            <person name="Istvanek J."/>
            <person name="Nedelnik J."/>
            <person name="Repkova J."/>
        </authorList>
    </citation>
    <scope>NUCLEOTIDE SEQUENCE [LARGE SCALE GENOMIC DNA]</scope>
    <source>
        <strain evidence="3">cv. 10/8</strain>
        <tissue evidence="2">Leaf</tissue>
    </source>
</reference>
<evidence type="ECO:0000313" key="2">
    <source>
        <dbReference type="EMBL" id="MCI61798.1"/>
    </source>
</evidence>
<dbReference type="Gene3D" id="1.10.510.10">
    <property type="entry name" value="Transferase(Phosphotransferase) domain 1"/>
    <property type="match status" value="1"/>
</dbReference>
<organism evidence="2 3">
    <name type="scientific">Trifolium medium</name>
    <dbReference type="NCBI Taxonomy" id="97028"/>
    <lineage>
        <taxon>Eukaryota</taxon>
        <taxon>Viridiplantae</taxon>
        <taxon>Streptophyta</taxon>
        <taxon>Embryophyta</taxon>
        <taxon>Tracheophyta</taxon>
        <taxon>Spermatophyta</taxon>
        <taxon>Magnoliopsida</taxon>
        <taxon>eudicotyledons</taxon>
        <taxon>Gunneridae</taxon>
        <taxon>Pentapetalae</taxon>
        <taxon>rosids</taxon>
        <taxon>fabids</taxon>
        <taxon>Fabales</taxon>
        <taxon>Fabaceae</taxon>
        <taxon>Papilionoideae</taxon>
        <taxon>50 kb inversion clade</taxon>
        <taxon>NPAAA clade</taxon>
        <taxon>Hologalegina</taxon>
        <taxon>IRL clade</taxon>
        <taxon>Trifolieae</taxon>
        <taxon>Trifolium</taxon>
    </lineage>
</organism>
<dbReference type="PANTHER" id="PTHR45631:SF143">
    <property type="entry name" value="LEUCINE-RICH REPEAT PROTEIN KINASE"/>
    <property type="match status" value="1"/>
</dbReference>
<sequence>EGLDYLHHGCKPPIIHRDVKSANILLSEDLEAKIADFGLSKVFKNSDNQNADSTMIHVDVGNEKSAIMGTMGYLDPE</sequence>
<dbReference type="AlphaFoldDB" id="A0A392TLG4"/>
<dbReference type="EMBL" id="LXQA010606652">
    <property type="protein sequence ID" value="MCI61798.1"/>
    <property type="molecule type" value="Genomic_DNA"/>
</dbReference>
<dbReference type="InterPro" id="IPR008271">
    <property type="entry name" value="Ser/Thr_kinase_AS"/>
</dbReference>
<keyword evidence="2" id="KW-0675">Receptor</keyword>
<protein>
    <submittedName>
        <fullName evidence="2">LRR receptor-like kinase</fullName>
    </submittedName>
</protein>
<evidence type="ECO:0000313" key="3">
    <source>
        <dbReference type="Proteomes" id="UP000265520"/>
    </source>
</evidence>
<keyword evidence="2" id="KW-0808">Transferase</keyword>
<dbReference type="PROSITE" id="PS00108">
    <property type="entry name" value="PROTEIN_KINASE_ST"/>
    <property type="match status" value="1"/>
</dbReference>
<dbReference type="InterPro" id="IPR000719">
    <property type="entry name" value="Prot_kinase_dom"/>
</dbReference>
<dbReference type="Pfam" id="PF00069">
    <property type="entry name" value="Pkinase"/>
    <property type="match status" value="1"/>
</dbReference>
<dbReference type="PANTHER" id="PTHR45631">
    <property type="entry name" value="OS07G0107800 PROTEIN-RELATED"/>
    <property type="match status" value="1"/>
</dbReference>
<accession>A0A392TLG4</accession>
<keyword evidence="3" id="KW-1185">Reference proteome</keyword>
<feature type="non-terminal residue" evidence="2">
    <location>
        <position position="1"/>
    </location>
</feature>